<name>A0ABR9VUZ0_9SYNC</name>
<dbReference type="Gene3D" id="3.30.420.40">
    <property type="match status" value="2"/>
</dbReference>
<evidence type="ECO:0000259" key="1">
    <source>
        <dbReference type="Pfam" id="PF00814"/>
    </source>
</evidence>
<dbReference type="RefSeq" id="WP_194019906.1">
    <property type="nucleotide sequence ID" value="NZ_JADEVV010000027.1"/>
</dbReference>
<sequence length="219" mass="24193">MTVPPPLSLTDHNLGLALHTATGQLGLALQRGKNPVAQQTWSLDRELLNQLHNCLGDFLPSQQWPELDYLAVAQGPGSFTSVRIGMVTARTLAQQLQIPLFAISTLACFAQSLIKTCDDGELLAVTMPATRGYLYGAVYQVIGEKLVTLSDDRLWLPDDWQQFMADKQVERVYGTPPQLGITAPQLLTLAWQHWLLGDRPHWSAAQPFYGMSPTDPVTN</sequence>
<gene>
    <name evidence="2" type="primary">tsaB</name>
    <name evidence="2" type="ORF">IQ217_10555</name>
</gene>
<dbReference type="InterPro" id="IPR000905">
    <property type="entry name" value="Gcp-like_dom"/>
</dbReference>
<dbReference type="SUPFAM" id="SSF53067">
    <property type="entry name" value="Actin-like ATPase domain"/>
    <property type="match status" value="2"/>
</dbReference>
<dbReference type="Pfam" id="PF00814">
    <property type="entry name" value="TsaD"/>
    <property type="match status" value="1"/>
</dbReference>
<comment type="caution">
    <text evidence="2">The sequence shown here is derived from an EMBL/GenBank/DDBJ whole genome shotgun (WGS) entry which is preliminary data.</text>
</comment>
<feature type="domain" description="Gcp-like" evidence="1">
    <location>
        <begin position="64"/>
        <end position="161"/>
    </location>
</feature>
<dbReference type="Proteomes" id="UP000658720">
    <property type="component" value="Unassembled WGS sequence"/>
</dbReference>
<evidence type="ECO:0000313" key="2">
    <source>
        <dbReference type="EMBL" id="MBE9254273.1"/>
    </source>
</evidence>
<dbReference type="InterPro" id="IPR043129">
    <property type="entry name" value="ATPase_NBD"/>
</dbReference>
<accession>A0ABR9VUZ0</accession>
<reference evidence="2 3" key="1">
    <citation type="submission" date="2020-10" db="EMBL/GenBank/DDBJ databases">
        <authorList>
            <person name="Castelo-Branco R."/>
            <person name="Eusebio N."/>
            <person name="Adriana R."/>
            <person name="Vieira A."/>
            <person name="Brugerolle De Fraissinette N."/>
            <person name="Rezende De Castro R."/>
            <person name="Schneider M.P."/>
            <person name="Vasconcelos V."/>
            <person name="Leao P.N."/>
        </authorList>
    </citation>
    <scope>NUCLEOTIDE SEQUENCE [LARGE SCALE GENOMIC DNA]</scope>
    <source>
        <strain evidence="2 3">LEGE 00031</strain>
    </source>
</reference>
<evidence type="ECO:0000313" key="3">
    <source>
        <dbReference type="Proteomes" id="UP000658720"/>
    </source>
</evidence>
<dbReference type="InterPro" id="IPR022496">
    <property type="entry name" value="T6A_TsaB"/>
</dbReference>
<keyword evidence="3" id="KW-1185">Reference proteome</keyword>
<dbReference type="NCBIfam" id="TIGR03725">
    <property type="entry name" value="T6A_YeaZ"/>
    <property type="match status" value="1"/>
</dbReference>
<protein>
    <submittedName>
        <fullName evidence="2">tRNA (Adenosine(37)-N6)-threonylcarbamoyltransferase complex dimerization subunit type 1 TsaB</fullName>
    </submittedName>
</protein>
<proteinExistence type="predicted"/>
<organism evidence="2 3">
    <name type="scientific">Synechocystis salina LEGE 00031</name>
    <dbReference type="NCBI Taxonomy" id="1828736"/>
    <lineage>
        <taxon>Bacteria</taxon>
        <taxon>Bacillati</taxon>
        <taxon>Cyanobacteriota</taxon>
        <taxon>Cyanophyceae</taxon>
        <taxon>Synechococcales</taxon>
        <taxon>Merismopediaceae</taxon>
        <taxon>Synechocystis</taxon>
    </lineage>
</organism>
<dbReference type="EMBL" id="JADEVV010000027">
    <property type="protein sequence ID" value="MBE9254273.1"/>
    <property type="molecule type" value="Genomic_DNA"/>
</dbReference>